<evidence type="ECO:0000313" key="2">
    <source>
        <dbReference type="EMBL" id="ORY00558.1"/>
    </source>
</evidence>
<keyword evidence="3" id="KW-1185">Reference proteome</keyword>
<feature type="chain" id="PRO_5013322315" evidence="1">
    <location>
        <begin position="21"/>
        <end position="109"/>
    </location>
</feature>
<reference evidence="2 3" key="1">
    <citation type="submission" date="2016-07" db="EMBL/GenBank/DDBJ databases">
        <title>Pervasive Adenine N6-methylation of Active Genes in Fungi.</title>
        <authorList>
            <consortium name="DOE Joint Genome Institute"/>
            <person name="Mondo S.J."/>
            <person name="Dannebaum R.O."/>
            <person name="Kuo R.C."/>
            <person name="Labutti K."/>
            <person name="Haridas S."/>
            <person name="Kuo A."/>
            <person name="Salamov A."/>
            <person name="Ahrendt S.R."/>
            <person name="Lipzen A."/>
            <person name="Sullivan W."/>
            <person name="Andreopoulos W.B."/>
            <person name="Clum A."/>
            <person name="Lindquist E."/>
            <person name="Daum C."/>
            <person name="Ramamoorthy G.K."/>
            <person name="Gryganskyi A."/>
            <person name="Culley D."/>
            <person name="Magnuson J.K."/>
            <person name="James T.Y."/>
            <person name="O'Malley M.A."/>
            <person name="Stajich J.E."/>
            <person name="Spatafora J.W."/>
            <person name="Visel A."/>
            <person name="Grigoriev I.V."/>
        </authorList>
    </citation>
    <scope>NUCLEOTIDE SEQUENCE [LARGE SCALE GENOMIC DNA]</scope>
    <source>
        <strain evidence="2 3">CBS 931.73</strain>
    </source>
</reference>
<protein>
    <submittedName>
        <fullName evidence="2">Uncharacterized protein</fullName>
    </submittedName>
</protein>
<dbReference type="EMBL" id="MCFE01000081">
    <property type="protein sequence ID" value="ORY00558.1"/>
    <property type="molecule type" value="Genomic_DNA"/>
</dbReference>
<proteinExistence type="predicted"/>
<sequence length="109" mass="12131">MRFSIAAITSLFAAASLTQAVEFEACINSNGVNCSVRRCPVNECCNFQPDLKNNMASGRVRALVNCVIFYNSNCQGNYWILDHRDDGKFTNLPSWIKNNNAAVRCEDGM</sequence>
<dbReference type="AlphaFoldDB" id="A0A1Y1YR98"/>
<feature type="signal peptide" evidence="1">
    <location>
        <begin position="1"/>
        <end position="20"/>
    </location>
</feature>
<keyword evidence="1" id="KW-0732">Signal</keyword>
<dbReference type="InParanoid" id="A0A1Y1YR98"/>
<name>A0A1Y1YR98_9FUNG</name>
<accession>A0A1Y1YR98</accession>
<organism evidence="2 3">
    <name type="scientific">Basidiobolus meristosporus CBS 931.73</name>
    <dbReference type="NCBI Taxonomy" id="1314790"/>
    <lineage>
        <taxon>Eukaryota</taxon>
        <taxon>Fungi</taxon>
        <taxon>Fungi incertae sedis</taxon>
        <taxon>Zoopagomycota</taxon>
        <taxon>Entomophthoromycotina</taxon>
        <taxon>Basidiobolomycetes</taxon>
        <taxon>Basidiobolales</taxon>
        <taxon>Basidiobolaceae</taxon>
        <taxon>Basidiobolus</taxon>
    </lineage>
</organism>
<dbReference type="Proteomes" id="UP000193498">
    <property type="component" value="Unassembled WGS sequence"/>
</dbReference>
<evidence type="ECO:0000256" key="1">
    <source>
        <dbReference type="SAM" id="SignalP"/>
    </source>
</evidence>
<evidence type="ECO:0000313" key="3">
    <source>
        <dbReference type="Proteomes" id="UP000193498"/>
    </source>
</evidence>
<gene>
    <name evidence="2" type="ORF">K493DRAFT_335293</name>
</gene>
<comment type="caution">
    <text evidence="2">The sequence shown here is derived from an EMBL/GenBank/DDBJ whole genome shotgun (WGS) entry which is preliminary data.</text>
</comment>